<keyword evidence="3" id="KW-1185">Reference proteome</keyword>
<gene>
    <name evidence="2" type="ORF">QUW25_07880</name>
</gene>
<dbReference type="InterPro" id="IPR051161">
    <property type="entry name" value="Mannose-6P_isomerase_type2"/>
</dbReference>
<evidence type="ECO:0000313" key="2">
    <source>
        <dbReference type="EMBL" id="MDM8271586.1"/>
    </source>
</evidence>
<dbReference type="SUPFAM" id="SSF53448">
    <property type="entry name" value="Nucleotide-diphospho-sugar transferases"/>
    <property type="match status" value="1"/>
</dbReference>
<reference evidence="2 3" key="3">
    <citation type="submission" date="2023-06" db="EMBL/GenBank/DDBJ databases">
        <authorList>
            <person name="Zeman M."/>
            <person name="Kubasova T."/>
            <person name="Jahodarova E."/>
            <person name="Nykrynova M."/>
            <person name="Rychlik I."/>
        </authorList>
    </citation>
    <scope>NUCLEOTIDE SEQUENCE [LARGE SCALE GENOMIC DNA]</scope>
    <source>
        <strain evidence="2 3">153_Feed</strain>
    </source>
</reference>
<dbReference type="Proteomes" id="UP001529256">
    <property type="component" value="Unassembled WGS sequence"/>
</dbReference>
<proteinExistence type="predicted"/>
<name>A0ABT7V522_9ACTN</name>
<reference evidence="2 3" key="2">
    <citation type="submission" date="2023-06" db="EMBL/GenBank/DDBJ databases">
        <title>Identification and characterization of horizontal gene transfer across gut microbiota members of farm animals based on homology search.</title>
        <authorList>
            <person name="Schwarzerova J."/>
            <person name="Nykrynova M."/>
            <person name="Jureckova K."/>
            <person name="Cejkova D."/>
            <person name="Rychlik I."/>
        </authorList>
    </citation>
    <scope>NUCLEOTIDE SEQUENCE [LARGE SCALE GENOMIC DNA]</scope>
    <source>
        <strain evidence="2 3">153_Feed</strain>
    </source>
</reference>
<comment type="caution">
    <text evidence="2">The sequence shown here is derived from an EMBL/GenBank/DDBJ whole genome shotgun (WGS) entry which is preliminary data.</text>
</comment>
<dbReference type="PANTHER" id="PTHR46390">
    <property type="entry name" value="MANNOSE-1-PHOSPHATE GUANYLYLTRANSFERASE"/>
    <property type="match status" value="1"/>
</dbReference>
<dbReference type="EMBL" id="JAUDEA010000012">
    <property type="protein sequence ID" value="MDM8271586.1"/>
    <property type="molecule type" value="Genomic_DNA"/>
</dbReference>
<accession>A0ABT7V522</accession>
<organism evidence="2 3">
    <name type="scientific">Thermophilibacter provencensis</name>
    <dbReference type="NCBI Taxonomy" id="1852386"/>
    <lineage>
        <taxon>Bacteria</taxon>
        <taxon>Bacillati</taxon>
        <taxon>Actinomycetota</taxon>
        <taxon>Coriobacteriia</taxon>
        <taxon>Coriobacteriales</taxon>
        <taxon>Atopobiaceae</taxon>
        <taxon>Thermophilibacter</taxon>
    </lineage>
</organism>
<evidence type="ECO:0000313" key="3">
    <source>
        <dbReference type="Proteomes" id="UP001529256"/>
    </source>
</evidence>
<dbReference type="SUPFAM" id="SSF159283">
    <property type="entry name" value="Guanosine diphospho-D-mannose pyrophosphorylase/mannose-6-phosphate isomerase linker domain"/>
    <property type="match status" value="1"/>
</dbReference>
<feature type="domain" description="Nucleotidyl transferase" evidence="1">
    <location>
        <begin position="7"/>
        <end position="273"/>
    </location>
</feature>
<dbReference type="InterPro" id="IPR005835">
    <property type="entry name" value="NTP_transferase_dom"/>
</dbReference>
<dbReference type="InterPro" id="IPR029044">
    <property type="entry name" value="Nucleotide-diphossugar_trans"/>
</dbReference>
<dbReference type="PANTHER" id="PTHR46390:SF1">
    <property type="entry name" value="MANNOSE-1-PHOSPHATE GUANYLYLTRANSFERASE"/>
    <property type="match status" value="1"/>
</dbReference>
<dbReference type="RefSeq" id="WP_289511663.1">
    <property type="nucleotide sequence ID" value="NZ_JAUDEA010000012.1"/>
</dbReference>
<dbReference type="Pfam" id="PF00483">
    <property type="entry name" value="NTP_transferase"/>
    <property type="match status" value="1"/>
</dbReference>
<protein>
    <submittedName>
        <fullName evidence="2">Sugar phosphate nucleotidyltransferase</fullName>
    </submittedName>
</protein>
<dbReference type="Gene3D" id="3.90.550.10">
    <property type="entry name" value="Spore Coat Polysaccharide Biosynthesis Protein SpsA, Chain A"/>
    <property type="match status" value="1"/>
</dbReference>
<sequence>MPKTHIVLLSGGSGSRLWPLSSGVRSKQFLKVLRDAEGNHVSMVQRTYAKVTTLVPNADVTVATCAEQASMLADQIQGDYALAVEPERRNTAPAIMLACAHLAWEQGADLSDPVIVLPIDSYVENAYYLGLARAAEAVEAGAAELVLLGVEPTYPSEKYGYIVPAEPTGSPRPVERFTEKPDAATAKELIAHGALWNCGVFAFRLSHVLDILAGYGEFSSYADLRSRYGELPKNSFDYEVVESASSVAVVPYAGSWKDLGTWNTLTEEMTDLASGNTVLDEATCPGTYVVNELDVPVIVAGITDAVVVATEDGVLVCSKDLSAKLKNYVARIDDAR</sequence>
<evidence type="ECO:0000259" key="1">
    <source>
        <dbReference type="Pfam" id="PF00483"/>
    </source>
</evidence>
<reference evidence="3" key="1">
    <citation type="submission" date="2023-06" db="EMBL/GenBank/DDBJ databases">
        <title>Identification and characterization of horizontal gene transfer across gut microbiota members of farm animals based on homology search.</title>
        <authorList>
            <person name="Zeman M."/>
            <person name="Kubasova T."/>
            <person name="Jahodarova E."/>
            <person name="Nykrynova M."/>
            <person name="Rychlik I."/>
        </authorList>
    </citation>
    <scope>NUCLEOTIDE SEQUENCE [LARGE SCALE GENOMIC DNA]</scope>
    <source>
        <strain evidence="3">153_Feed</strain>
    </source>
</reference>